<keyword evidence="4" id="KW-0046">Antibiotic resistance</keyword>
<dbReference type="Gene3D" id="3.30.70.870">
    <property type="entry name" value="Elongation Factor G (Translational Gtpase), domain 3"/>
    <property type="match status" value="1"/>
</dbReference>
<evidence type="ECO:0000259" key="5">
    <source>
        <dbReference type="PROSITE" id="PS51722"/>
    </source>
</evidence>
<feature type="domain" description="Tr-type G" evidence="5">
    <location>
        <begin position="1"/>
        <end position="239"/>
    </location>
</feature>
<evidence type="ECO:0000256" key="3">
    <source>
        <dbReference type="ARBA" id="ARBA00023134"/>
    </source>
</evidence>
<dbReference type="Gene3D" id="3.30.70.240">
    <property type="match status" value="1"/>
</dbReference>
<gene>
    <name evidence="6" type="ORF">ACFFSY_12390</name>
</gene>
<dbReference type="InterPro" id="IPR035650">
    <property type="entry name" value="Tet_C"/>
</dbReference>
<keyword evidence="2" id="KW-0648">Protein biosynthesis</keyword>
<dbReference type="InterPro" id="IPR035647">
    <property type="entry name" value="EFG_III/V"/>
</dbReference>
<evidence type="ECO:0000256" key="2">
    <source>
        <dbReference type="ARBA" id="ARBA00022917"/>
    </source>
</evidence>
<dbReference type="NCBIfam" id="TIGR00231">
    <property type="entry name" value="small_GTP"/>
    <property type="match status" value="1"/>
</dbReference>
<dbReference type="SUPFAM" id="SSF54980">
    <property type="entry name" value="EF-G C-terminal domain-like"/>
    <property type="match status" value="2"/>
</dbReference>
<evidence type="ECO:0000313" key="6">
    <source>
        <dbReference type="EMBL" id="MFB9326715.1"/>
    </source>
</evidence>
<dbReference type="Pfam" id="PF00009">
    <property type="entry name" value="GTP_EFTU"/>
    <property type="match status" value="1"/>
</dbReference>
<protein>
    <submittedName>
        <fullName evidence="6">GTP-binding protein</fullName>
    </submittedName>
</protein>
<sequence>MFKTIGMFAHVDAGKTTLAEQFLYHTGSIRERGRVDHKDAFLDSHEIERERGITVFADQAIMTYNGTTYTVVDTPGHADFSPEMERAISVMDAAIVVLSAVEGVQGHTETVWRLLRASGVPIFLFINKTDRVGADVARVLAEIRRDLSPDAMMLDQVPVAGEWPEESAAFMAERDEVLLERYMAGDFDVAAWLEGARKLVADGRLFPCMSGSALQDAGVRELLAALDALTEARWGEEGEFAGRVYKIRHDPNGTRVTFAKALRGRLRVRDELAGGHEPDGSRTTEKITALRLYNGTKFTPVEEVRAGQLFAAVGLSAAAAGEGIGASGERTDYAVKPTMRSKVNLPPHVPTKEALRAFRLLEAEDPSLAVQWEETLQEIQLHVMGSIQLDVLSRVVRERFGLAAAFGQPQILYQESIAASVTGSGHFEPLGHYAEVHLRLEPGERGSGLQVASECHPDMLPVQFQHLVLQHLLERDHHGLLTGSPVTDIKATLIKGKAHNKHTSGGDFREATFRALRQGLEKAQNVLLEPVYEAKIKVPLAQVGRVLSDLQQAYGSFDPPETTGEHAIITARVPVATFMHYGEELASFTQGKGTLALAFAGYDRCHNAEEVIARRGYNKQADPAYSSTSIFCAKGQGYPVPWDEADAHMHV</sequence>
<evidence type="ECO:0000313" key="7">
    <source>
        <dbReference type="Proteomes" id="UP001589747"/>
    </source>
</evidence>
<keyword evidence="7" id="KW-1185">Reference proteome</keyword>
<dbReference type="InterPro" id="IPR000795">
    <property type="entry name" value="T_Tr_GTP-bd_dom"/>
</dbReference>
<accession>A0ABV5KP85</accession>
<dbReference type="SUPFAM" id="SSF50447">
    <property type="entry name" value="Translation proteins"/>
    <property type="match status" value="1"/>
</dbReference>
<dbReference type="Proteomes" id="UP001589747">
    <property type="component" value="Unassembled WGS sequence"/>
</dbReference>
<name>A0ABV5KP85_9BACL</name>
<dbReference type="RefSeq" id="WP_377494269.1">
    <property type="nucleotide sequence ID" value="NZ_JBHMDO010000022.1"/>
</dbReference>
<dbReference type="PANTHER" id="PTHR43261:SF6">
    <property type="entry name" value="ELONGATION FACTOR G-LIKE PROTEIN"/>
    <property type="match status" value="1"/>
</dbReference>
<dbReference type="Pfam" id="PF03764">
    <property type="entry name" value="EFG_IV"/>
    <property type="match status" value="1"/>
</dbReference>
<dbReference type="EMBL" id="JBHMDO010000022">
    <property type="protein sequence ID" value="MFB9326715.1"/>
    <property type="molecule type" value="Genomic_DNA"/>
</dbReference>
<dbReference type="PANTHER" id="PTHR43261">
    <property type="entry name" value="TRANSLATION ELONGATION FACTOR G-RELATED"/>
    <property type="match status" value="1"/>
</dbReference>
<dbReference type="InterPro" id="IPR009000">
    <property type="entry name" value="Transl_B-barrel_sf"/>
</dbReference>
<dbReference type="InterPro" id="IPR005225">
    <property type="entry name" value="Small_GTP-bd"/>
</dbReference>
<proteinExistence type="predicted"/>
<dbReference type="Gene3D" id="3.40.50.300">
    <property type="entry name" value="P-loop containing nucleotide triphosphate hydrolases"/>
    <property type="match status" value="1"/>
</dbReference>
<comment type="caution">
    <text evidence="6">The sequence shown here is derived from an EMBL/GenBank/DDBJ whole genome shotgun (WGS) entry which is preliminary data.</text>
</comment>
<dbReference type="PRINTS" id="PR01037">
    <property type="entry name" value="TCRTETOQM"/>
</dbReference>
<dbReference type="InterPro" id="IPR014721">
    <property type="entry name" value="Ribsml_uS5_D2-typ_fold_subgr"/>
</dbReference>
<dbReference type="InterPro" id="IPR005517">
    <property type="entry name" value="Transl_elong_EFG/EF2_IV"/>
</dbReference>
<dbReference type="InterPro" id="IPR027417">
    <property type="entry name" value="P-loop_NTPase"/>
</dbReference>
<dbReference type="Gene3D" id="3.30.230.10">
    <property type="match status" value="1"/>
</dbReference>
<dbReference type="SMART" id="SM00889">
    <property type="entry name" value="EFG_IV"/>
    <property type="match status" value="1"/>
</dbReference>
<reference evidence="6 7" key="1">
    <citation type="submission" date="2024-09" db="EMBL/GenBank/DDBJ databases">
        <authorList>
            <person name="Sun Q."/>
            <person name="Mori K."/>
        </authorList>
    </citation>
    <scope>NUCLEOTIDE SEQUENCE [LARGE SCALE GENOMIC DNA]</scope>
    <source>
        <strain evidence="6 7">TISTR 2452</strain>
    </source>
</reference>
<dbReference type="PROSITE" id="PS51722">
    <property type="entry name" value="G_TR_2"/>
    <property type="match status" value="1"/>
</dbReference>
<dbReference type="Pfam" id="PF00679">
    <property type="entry name" value="EFG_C"/>
    <property type="match status" value="1"/>
</dbReference>
<evidence type="ECO:0000256" key="4">
    <source>
        <dbReference type="ARBA" id="ARBA00023251"/>
    </source>
</evidence>
<keyword evidence="3" id="KW-0342">GTP-binding</keyword>
<organism evidence="6 7">
    <name type="scientific">Paenibacillus aurantiacus</name>
    <dbReference type="NCBI Taxonomy" id="1936118"/>
    <lineage>
        <taxon>Bacteria</taxon>
        <taxon>Bacillati</taxon>
        <taxon>Bacillota</taxon>
        <taxon>Bacilli</taxon>
        <taxon>Bacillales</taxon>
        <taxon>Paenibacillaceae</taxon>
        <taxon>Paenibacillus</taxon>
    </lineage>
</organism>
<dbReference type="InterPro" id="IPR000640">
    <property type="entry name" value="EFG_V-like"/>
</dbReference>
<keyword evidence="1" id="KW-0547">Nucleotide-binding</keyword>
<dbReference type="SUPFAM" id="SSF54211">
    <property type="entry name" value="Ribosomal protein S5 domain 2-like"/>
    <property type="match status" value="1"/>
</dbReference>
<dbReference type="SUPFAM" id="SSF52540">
    <property type="entry name" value="P-loop containing nucleoside triphosphate hydrolases"/>
    <property type="match status" value="1"/>
</dbReference>
<dbReference type="InterPro" id="IPR020568">
    <property type="entry name" value="Ribosomal_Su5_D2-typ_SF"/>
</dbReference>
<dbReference type="CDD" id="cd03711">
    <property type="entry name" value="Tet_C"/>
    <property type="match status" value="1"/>
</dbReference>
<dbReference type="SMART" id="SM00838">
    <property type="entry name" value="EFG_C"/>
    <property type="match status" value="1"/>
</dbReference>
<evidence type="ECO:0000256" key="1">
    <source>
        <dbReference type="ARBA" id="ARBA00022741"/>
    </source>
</evidence>
<dbReference type="Gene3D" id="2.40.30.10">
    <property type="entry name" value="Translation factors"/>
    <property type="match status" value="1"/>
</dbReference>
<dbReference type="PRINTS" id="PR00315">
    <property type="entry name" value="ELONGATNFCT"/>
</dbReference>